<sequence length="514" mass="55304">MSHFSLTKLTLGVTTALTSSLSFAAAMDRSGQDVTAFLQDGTYAEAVYTHIDANVTGHDNAHLTIDDLKKYTKGNPVNDAAKEYDFFRYGVKADVNDTFSVGVLYDEPFGAAAQYEGNSNFVTESADSTYAALVAGTPLALKPRAEIVQTAQQYQNAGSLIKRQIASFVKKELTEAVKLQIRAQNSNLPANQVNELARKAVTEKVVDDALNKIVAVGNIAKTAETHEGQGTNVEIRTNNLTMLVGAKFGANKNLQIYGGPALQQVKADVALRGPAYLTSAGYDAHVSPQTKLGWVAGAAYSIPEIAFRAAVTYRSEIDYEAPIGESLPSLNYLSPTMKSGIEANVVNADKVKITTPQSVNFNLQTGISREHQLLGTLDVRWVPWSDFKITPPLYHAASKVQYPKGLNLVQYSKDQWKVDLGLGKRFNDKLSGSVNVGWDSGAGNPVSSLGPVNGYYSVGGGVKYNFTPEWALSVGGKYLKFGDATAELPNGKVVGEFKDNDGYAVGVKLAYQGK</sequence>
<dbReference type="InterPro" id="IPR005017">
    <property type="entry name" value="OMPP1/FadL/TodX"/>
</dbReference>
<keyword evidence="10" id="KW-1185">Reference proteome</keyword>
<evidence type="ECO:0000256" key="7">
    <source>
        <dbReference type="ARBA" id="ARBA00023237"/>
    </source>
</evidence>
<proteinExistence type="inferred from homology"/>
<evidence type="ECO:0000256" key="1">
    <source>
        <dbReference type="ARBA" id="ARBA00004571"/>
    </source>
</evidence>
<evidence type="ECO:0008006" key="11">
    <source>
        <dbReference type="Google" id="ProtNLM"/>
    </source>
</evidence>
<evidence type="ECO:0000256" key="2">
    <source>
        <dbReference type="ARBA" id="ARBA00008163"/>
    </source>
</evidence>
<dbReference type="GO" id="GO:0015483">
    <property type="term" value="F:long-chain fatty acid transporting porin activity"/>
    <property type="evidence" value="ECO:0007669"/>
    <property type="project" value="TreeGrafter"/>
</dbReference>
<evidence type="ECO:0000256" key="5">
    <source>
        <dbReference type="ARBA" id="ARBA00022729"/>
    </source>
</evidence>
<dbReference type="Gene3D" id="2.40.160.60">
    <property type="entry name" value="Outer membrane protein transport protein (OMPP1/FadL/TodX)"/>
    <property type="match status" value="1"/>
</dbReference>
<evidence type="ECO:0000313" key="9">
    <source>
        <dbReference type="EMBL" id="OOS19592.1"/>
    </source>
</evidence>
<keyword evidence="7" id="KW-0998">Cell outer membrane</keyword>
<dbReference type="PANTHER" id="PTHR35093">
    <property type="entry name" value="OUTER MEMBRANE PROTEIN NMB0088-RELATED"/>
    <property type="match status" value="1"/>
</dbReference>
<dbReference type="STRING" id="90241.B0682_08630"/>
<accession>A0A1T0CB73</accession>
<evidence type="ECO:0000256" key="6">
    <source>
        <dbReference type="ARBA" id="ARBA00023136"/>
    </source>
</evidence>
<dbReference type="RefSeq" id="WP_078308281.1">
    <property type="nucleotide sequence ID" value="NZ_MUYT01000015.1"/>
</dbReference>
<keyword evidence="6" id="KW-0472">Membrane</keyword>
<comment type="caution">
    <text evidence="9">The sequence shown here is derived from an EMBL/GenBank/DDBJ whole genome shotgun (WGS) entry which is preliminary data.</text>
</comment>
<reference evidence="9 10" key="1">
    <citation type="submission" date="2017-02" db="EMBL/GenBank/DDBJ databases">
        <title>Draft genome sequence of Moraxella lincolnii CCUG 9405T type strain.</title>
        <authorList>
            <person name="Salva-Serra F."/>
            <person name="Engstrom-Jakobsson H."/>
            <person name="Thorell K."/>
            <person name="Jaen-Luchoro D."/>
            <person name="Gonzales-Siles L."/>
            <person name="Karlsson R."/>
            <person name="Yazdan S."/>
            <person name="Boulund F."/>
            <person name="Johnning A."/>
            <person name="Engstrand L."/>
            <person name="Kristiansson E."/>
            <person name="Moore E."/>
        </authorList>
    </citation>
    <scope>NUCLEOTIDE SEQUENCE [LARGE SCALE GENOMIC DNA]</scope>
    <source>
        <strain evidence="9 10">CCUG 9405</strain>
    </source>
</reference>
<dbReference type="OrthoDB" id="6679728at2"/>
<evidence type="ECO:0000256" key="8">
    <source>
        <dbReference type="SAM" id="SignalP"/>
    </source>
</evidence>
<evidence type="ECO:0000256" key="3">
    <source>
        <dbReference type="ARBA" id="ARBA00022452"/>
    </source>
</evidence>
<keyword evidence="3" id="KW-1134">Transmembrane beta strand</keyword>
<keyword evidence="4" id="KW-0812">Transmembrane</keyword>
<organism evidence="9 10">
    <name type="scientific">Lwoffella lincolnii</name>
    <dbReference type="NCBI Taxonomy" id="90241"/>
    <lineage>
        <taxon>Bacteria</taxon>
        <taxon>Pseudomonadati</taxon>
        <taxon>Pseudomonadota</taxon>
        <taxon>Gammaproteobacteria</taxon>
        <taxon>Moraxellales</taxon>
        <taxon>Moraxellaceae</taxon>
        <taxon>Lwoffella</taxon>
    </lineage>
</organism>
<evidence type="ECO:0000256" key="4">
    <source>
        <dbReference type="ARBA" id="ARBA00022692"/>
    </source>
</evidence>
<evidence type="ECO:0000313" key="10">
    <source>
        <dbReference type="Proteomes" id="UP000191094"/>
    </source>
</evidence>
<dbReference type="Proteomes" id="UP000191094">
    <property type="component" value="Unassembled WGS sequence"/>
</dbReference>
<dbReference type="EMBL" id="MUYT01000015">
    <property type="protein sequence ID" value="OOS19592.1"/>
    <property type="molecule type" value="Genomic_DNA"/>
</dbReference>
<feature type="chain" id="PRO_5012164966" description="Long-chain fatty acid transporter" evidence="8">
    <location>
        <begin position="25"/>
        <end position="514"/>
    </location>
</feature>
<protein>
    <recommendedName>
        <fullName evidence="11">Long-chain fatty acid transporter</fullName>
    </recommendedName>
</protein>
<dbReference type="GO" id="GO:0009279">
    <property type="term" value="C:cell outer membrane"/>
    <property type="evidence" value="ECO:0007669"/>
    <property type="project" value="UniProtKB-SubCell"/>
</dbReference>
<gene>
    <name evidence="9" type="ORF">B0682_08630</name>
</gene>
<dbReference type="AlphaFoldDB" id="A0A1T0CB73"/>
<comment type="subcellular location">
    <subcellularLocation>
        <location evidence="1">Cell outer membrane</location>
        <topology evidence="1">Multi-pass membrane protein</topology>
    </subcellularLocation>
</comment>
<name>A0A1T0CB73_9GAMM</name>
<dbReference type="PANTHER" id="PTHR35093:SF8">
    <property type="entry name" value="OUTER MEMBRANE PROTEIN NMB0088-RELATED"/>
    <property type="match status" value="1"/>
</dbReference>
<dbReference type="SUPFAM" id="SSF56935">
    <property type="entry name" value="Porins"/>
    <property type="match status" value="1"/>
</dbReference>
<comment type="similarity">
    <text evidence="2">Belongs to the OmpP1/FadL family.</text>
</comment>
<feature type="signal peptide" evidence="8">
    <location>
        <begin position="1"/>
        <end position="24"/>
    </location>
</feature>
<keyword evidence="5 8" id="KW-0732">Signal</keyword>